<evidence type="ECO:0000313" key="6">
    <source>
        <dbReference type="Proteomes" id="UP000184069"/>
    </source>
</evidence>
<feature type="modified residue" description="4-aspartylphosphate" evidence="1">
    <location>
        <position position="59"/>
    </location>
</feature>
<dbReference type="PANTHER" id="PTHR45566">
    <property type="entry name" value="HTH-TYPE TRANSCRIPTIONAL REGULATOR YHJB-RELATED"/>
    <property type="match status" value="1"/>
</dbReference>
<gene>
    <name evidence="3" type="ORF">BBH99_04350</name>
    <name evidence="4" type="ORF">SAMN05444407_10146</name>
</gene>
<evidence type="ECO:0000313" key="3">
    <source>
        <dbReference type="EMBL" id="OCA80325.1"/>
    </source>
</evidence>
<dbReference type="EMBL" id="MAYF01000013">
    <property type="protein sequence ID" value="OCA80325.1"/>
    <property type="molecule type" value="Genomic_DNA"/>
</dbReference>
<dbReference type="InterPro" id="IPR045976">
    <property type="entry name" value="DUF5932"/>
</dbReference>
<dbReference type="Proteomes" id="UP000184069">
    <property type="component" value="Unassembled WGS sequence"/>
</dbReference>
<dbReference type="InterPro" id="IPR051015">
    <property type="entry name" value="EvgA-like"/>
</dbReference>
<proteinExistence type="predicted"/>
<protein>
    <submittedName>
        <fullName evidence="4">DNA-binding response regulator, NarL/FixJ family, contains REC and HTH domains</fullName>
    </submittedName>
    <submittedName>
        <fullName evidence="3">Histidine kinase</fullName>
    </submittedName>
</protein>
<dbReference type="SUPFAM" id="SSF52172">
    <property type="entry name" value="CheY-like"/>
    <property type="match status" value="1"/>
</dbReference>
<dbReference type="OrthoDB" id="659223at2"/>
<dbReference type="Gene3D" id="3.40.50.2300">
    <property type="match status" value="1"/>
</dbReference>
<dbReference type="PROSITE" id="PS50110">
    <property type="entry name" value="RESPONSE_REGULATORY"/>
    <property type="match status" value="1"/>
</dbReference>
<reference evidence="3 5" key="1">
    <citation type="submission" date="2016-07" db="EMBL/GenBank/DDBJ databases">
        <authorList>
            <person name="Jeong J.-J."/>
            <person name="Kim D.W."/>
            <person name="Sang M.K."/>
            <person name="Choi I.-G."/>
            <person name="Kim K.D."/>
        </authorList>
    </citation>
    <scope>NUCLEOTIDE SEQUENCE [LARGE SCALE GENOMIC DNA]</scope>
    <source>
        <strain evidence="3 5">C-26</strain>
    </source>
</reference>
<dbReference type="GO" id="GO:0003677">
    <property type="term" value="F:DNA binding"/>
    <property type="evidence" value="ECO:0007669"/>
    <property type="project" value="UniProtKB-KW"/>
</dbReference>
<evidence type="ECO:0000259" key="2">
    <source>
        <dbReference type="PROSITE" id="PS50110"/>
    </source>
</evidence>
<keyword evidence="3" id="KW-0418">Kinase</keyword>
<evidence type="ECO:0000313" key="5">
    <source>
        <dbReference type="Proteomes" id="UP000093508"/>
    </source>
</evidence>
<keyword evidence="1" id="KW-0597">Phosphoprotein</keyword>
<reference evidence="4 6" key="2">
    <citation type="submission" date="2016-11" db="EMBL/GenBank/DDBJ databases">
        <authorList>
            <person name="Jaros S."/>
            <person name="Januszkiewicz K."/>
            <person name="Wedrychowicz H."/>
        </authorList>
    </citation>
    <scope>NUCLEOTIDE SEQUENCE [LARGE SCALE GENOMIC DNA]</scope>
    <source>
        <strain evidence="4 6">DSM 27621</strain>
    </source>
</reference>
<dbReference type="InterPro" id="IPR011006">
    <property type="entry name" value="CheY-like_superfamily"/>
</dbReference>
<dbReference type="GO" id="GO:0000160">
    <property type="term" value="P:phosphorelay signal transduction system"/>
    <property type="evidence" value="ECO:0007669"/>
    <property type="project" value="InterPro"/>
</dbReference>
<dbReference type="GO" id="GO:0016301">
    <property type="term" value="F:kinase activity"/>
    <property type="evidence" value="ECO:0007669"/>
    <property type="project" value="UniProtKB-KW"/>
</dbReference>
<keyword evidence="4" id="KW-0238">DNA-binding</keyword>
<evidence type="ECO:0000313" key="4">
    <source>
        <dbReference type="EMBL" id="SHK75697.1"/>
    </source>
</evidence>
<dbReference type="RefSeq" id="WP_066691144.1">
    <property type="nucleotide sequence ID" value="NZ_FRBM01000001.1"/>
</dbReference>
<dbReference type="Proteomes" id="UP000093508">
    <property type="component" value="Unassembled WGS sequence"/>
</dbReference>
<name>A0A1M6V2G1_9FLAO</name>
<accession>A0A1M6V2G1</accession>
<dbReference type="AlphaFoldDB" id="A0A1M6V2G1"/>
<feature type="domain" description="Response regulatory" evidence="2">
    <location>
        <begin position="4"/>
        <end position="132"/>
    </location>
</feature>
<keyword evidence="5" id="KW-1185">Reference proteome</keyword>
<organism evidence="4 6">
    <name type="scientific">Chryseobacterium contaminans</name>
    <dbReference type="NCBI Taxonomy" id="1423959"/>
    <lineage>
        <taxon>Bacteria</taxon>
        <taxon>Pseudomonadati</taxon>
        <taxon>Bacteroidota</taxon>
        <taxon>Flavobacteriia</taxon>
        <taxon>Flavobacteriales</taxon>
        <taxon>Weeksellaceae</taxon>
        <taxon>Chryseobacterium group</taxon>
        <taxon>Chryseobacterium</taxon>
    </lineage>
</organism>
<dbReference type="Pfam" id="PF19355">
    <property type="entry name" value="DUF5932"/>
    <property type="match status" value="1"/>
</dbReference>
<dbReference type="InterPro" id="IPR001789">
    <property type="entry name" value="Sig_transdc_resp-reg_receiver"/>
</dbReference>
<dbReference type="EMBL" id="FRBM01000001">
    <property type="protein sequence ID" value="SHK75697.1"/>
    <property type="molecule type" value="Genomic_DNA"/>
</dbReference>
<sequence length="220" mass="25248">MFKKVLIVEDQEIMNQGILNTIKELNIPDFDYVTYCDEALNRIRTAFERKNPYDLLIADLSFDKDHIPQKLHSGQELILEAKKVQPTLKVVVFSVEKKAKIIDDLYKIYQVDGFVSKARRDGQDLKSTIRKIFNGETVIPQEVLNTMRHISSEFDAYDIKLLDLLAKGLKQSEISTSLKQCGMIPYGIRSIEKRLNELRDSIGAKNNIEMIVICKDIGLI</sequence>
<evidence type="ECO:0000256" key="1">
    <source>
        <dbReference type="PROSITE-ProRule" id="PRU00169"/>
    </source>
</evidence>
<dbReference type="PANTHER" id="PTHR45566:SF1">
    <property type="entry name" value="HTH-TYPE TRANSCRIPTIONAL REGULATOR YHJB-RELATED"/>
    <property type="match status" value="1"/>
</dbReference>
<keyword evidence="3" id="KW-0808">Transferase</keyword>
<dbReference type="STRING" id="1423959.SAMN05444407_10146"/>